<dbReference type="InterPro" id="IPR016181">
    <property type="entry name" value="Acyl_CoA_acyltransferase"/>
</dbReference>
<keyword evidence="4" id="KW-1185">Reference proteome</keyword>
<dbReference type="Pfam" id="PF22998">
    <property type="entry name" value="GNAT_LYC1-like"/>
    <property type="match status" value="1"/>
</dbReference>
<keyword evidence="1" id="KW-0175">Coiled coil</keyword>
<gene>
    <name evidence="3" type="ORF">H109_05302</name>
</gene>
<dbReference type="EMBL" id="AOKY01000336">
    <property type="protein sequence ID" value="KDB22801.1"/>
    <property type="molecule type" value="Genomic_DNA"/>
</dbReference>
<dbReference type="Gene3D" id="3.40.630.30">
    <property type="match status" value="1"/>
</dbReference>
<feature type="coiled-coil region" evidence="1">
    <location>
        <begin position="303"/>
        <end position="330"/>
    </location>
</feature>
<dbReference type="InterPro" id="IPR053013">
    <property type="entry name" value="LAT"/>
</dbReference>
<proteinExistence type="predicted"/>
<reference evidence="3 4" key="1">
    <citation type="submission" date="2014-02" db="EMBL/GenBank/DDBJ databases">
        <title>The Genome Sequence of Trichophyton interdigitale MR816.</title>
        <authorList>
            <consortium name="The Broad Institute Genomics Platform"/>
            <person name="Cuomo C.A."/>
            <person name="White T.C."/>
            <person name="Graser Y."/>
            <person name="Martinez-Rossi N."/>
            <person name="Heitman J."/>
            <person name="Young S.K."/>
            <person name="Zeng Q."/>
            <person name="Gargeya S."/>
            <person name="Abouelleil A."/>
            <person name="Alvarado L."/>
            <person name="Chapman S.B."/>
            <person name="Gainer-Dewar J."/>
            <person name="Goldberg J."/>
            <person name="Griggs A."/>
            <person name="Gujja S."/>
            <person name="Hansen M."/>
            <person name="Howarth C."/>
            <person name="Imamovic A."/>
            <person name="Larimer J."/>
            <person name="Martinez D."/>
            <person name="Murphy C."/>
            <person name="Pearson M.D."/>
            <person name="Persinoti G."/>
            <person name="Poon T."/>
            <person name="Priest M."/>
            <person name="Roberts A.D."/>
            <person name="Saif S."/>
            <person name="Shea T.D."/>
            <person name="Sykes S.N."/>
            <person name="Wortman J."/>
            <person name="Nusbaum C."/>
            <person name="Birren B."/>
        </authorList>
    </citation>
    <scope>NUCLEOTIDE SEQUENCE [LARGE SCALE GENOMIC DNA]</scope>
    <source>
        <strain evidence="3 4">MR816</strain>
    </source>
</reference>
<dbReference type="AlphaFoldDB" id="A0A059J4K1"/>
<accession>A0A059J4K1</accession>
<dbReference type="PANTHER" id="PTHR34815:SF2">
    <property type="entry name" value="N-ACETYLTRANSFERASE DOMAIN-CONTAINING PROTEIN"/>
    <property type="match status" value="1"/>
</dbReference>
<dbReference type="OMA" id="ASVYCEP"/>
<dbReference type="Proteomes" id="UP000024533">
    <property type="component" value="Unassembled WGS sequence"/>
</dbReference>
<sequence>MDSLPDAQSPNLHLAHPTENENLLIWKDTSAEWKGALTVSEYMKEYQYLMTVPLARNGCMTQWILVDKTLPADQRVILASCETFRKASLTRELDGSVKDTITHGVASVYCEPQFRGRGYPSRLMDELSRLLPTWQTDGRECVASILFSDIGGDFYGKRGWHPFPSHHIKFEPALMPIPTAQPILIDDLGQLCKLDENIIRKSMAATSPGGLRHMVIPDLDHILWHGCREKFVCEKLFGEVPERKGAIVGDPGNRVWILWNHRLVGAPGDKGAANTLYILRLVVENQAVLQSISTESTQQPSLNEEEELLVRSARDAIRAAQNEAAEWELNSVEIWDPSNQTHALMQRTGIPYQEKTRVDNEICCFNWLGKGEDNHRVIVEWAAIERYCWC</sequence>
<comment type="caution">
    <text evidence="3">The sequence shown here is derived from an EMBL/GenBank/DDBJ whole genome shotgun (WGS) entry which is preliminary data.</text>
</comment>
<dbReference type="InterPro" id="IPR055100">
    <property type="entry name" value="GNAT_LYC1-like"/>
</dbReference>
<dbReference type="HOGENOM" id="CLU_038171_1_0_1"/>
<evidence type="ECO:0000313" key="4">
    <source>
        <dbReference type="Proteomes" id="UP000024533"/>
    </source>
</evidence>
<organism evidence="3 4">
    <name type="scientific">Trichophyton interdigitale (strain MR816)</name>
    <dbReference type="NCBI Taxonomy" id="1215338"/>
    <lineage>
        <taxon>Eukaryota</taxon>
        <taxon>Fungi</taxon>
        <taxon>Dikarya</taxon>
        <taxon>Ascomycota</taxon>
        <taxon>Pezizomycotina</taxon>
        <taxon>Eurotiomycetes</taxon>
        <taxon>Eurotiomycetidae</taxon>
        <taxon>Onygenales</taxon>
        <taxon>Arthrodermataceae</taxon>
        <taxon>Trichophyton</taxon>
    </lineage>
</organism>
<evidence type="ECO:0000259" key="2">
    <source>
        <dbReference type="Pfam" id="PF22998"/>
    </source>
</evidence>
<feature type="domain" description="LYC1 C-terminal" evidence="2">
    <location>
        <begin position="178"/>
        <end position="390"/>
    </location>
</feature>
<dbReference type="STRING" id="1215338.A0A059J4K1"/>
<protein>
    <recommendedName>
        <fullName evidence="2">LYC1 C-terminal domain-containing protein</fullName>
    </recommendedName>
</protein>
<dbReference type="SUPFAM" id="SSF55729">
    <property type="entry name" value="Acyl-CoA N-acyltransferases (Nat)"/>
    <property type="match status" value="1"/>
</dbReference>
<dbReference type="PANTHER" id="PTHR34815">
    <property type="entry name" value="LYSINE ACETYLTRANSFERASE"/>
    <property type="match status" value="1"/>
</dbReference>
<name>A0A059J4K1_TRIIM</name>
<dbReference type="OrthoDB" id="2020070at2759"/>
<evidence type="ECO:0000256" key="1">
    <source>
        <dbReference type="SAM" id="Coils"/>
    </source>
</evidence>
<evidence type="ECO:0000313" key="3">
    <source>
        <dbReference type="EMBL" id="KDB22801.1"/>
    </source>
</evidence>